<evidence type="ECO:0000313" key="4">
    <source>
        <dbReference type="Proteomes" id="UP000005631"/>
    </source>
</evidence>
<dbReference type="AlphaFoldDB" id="G8R387"/>
<dbReference type="PROSITE" id="PS51257">
    <property type="entry name" value="PROKAR_LIPOPROTEIN"/>
    <property type="match status" value="1"/>
</dbReference>
<keyword evidence="1" id="KW-0732">Signal</keyword>
<feature type="domain" description="DUF4842" evidence="2">
    <location>
        <begin position="366"/>
        <end position="560"/>
    </location>
</feature>
<dbReference type="OrthoDB" id="1204817at2"/>
<evidence type="ECO:0000256" key="1">
    <source>
        <dbReference type="SAM" id="SignalP"/>
    </source>
</evidence>
<proteinExistence type="predicted"/>
<dbReference type="InterPro" id="IPR032295">
    <property type="entry name" value="DUF4842"/>
</dbReference>
<dbReference type="KEGG" id="oho:Oweho_3160"/>
<reference evidence="3 4" key="1">
    <citation type="journal article" date="2012" name="Stand. Genomic Sci.">
        <title>Genome sequence of the orange-pigmented seawater bacterium Owenweeksia hongkongensis type strain (UST20020801(T)).</title>
        <authorList>
            <person name="Riedel T."/>
            <person name="Held B."/>
            <person name="Nolan M."/>
            <person name="Lucas S."/>
            <person name="Lapidus A."/>
            <person name="Tice H."/>
            <person name="Del Rio T.G."/>
            <person name="Cheng J.F."/>
            <person name="Han C."/>
            <person name="Tapia R."/>
            <person name="Goodwin L.A."/>
            <person name="Pitluck S."/>
            <person name="Liolios K."/>
            <person name="Mavromatis K."/>
            <person name="Pagani I."/>
            <person name="Ivanova N."/>
            <person name="Mikhailova N."/>
            <person name="Pati A."/>
            <person name="Chen A."/>
            <person name="Palaniappan K."/>
            <person name="Rohde M."/>
            <person name="Tindall B.J."/>
            <person name="Detter J.C."/>
            <person name="Goker M."/>
            <person name="Woyke T."/>
            <person name="Bristow J."/>
            <person name="Eisen J.A."/>
            <person name="Markowitz V."/>
            <person name="Hugenholtz P."/>
            <person name="Klenk H.P."/>
            <person name="Kyrpides N.C."/>
        </authorList>
    </citation>
    <scope>NUCLEOTIDE SEQUENCE</scope>
    <source>
        <strain evidence="4">DSM 17368 / JCM 12287 / NRRL B-23963</strain>
    </source>
</reference>
<protein>
    <recommendedName>
        <fullName evidence="2">DUF4842 domain-containing protein</fullName>
    </recommendedName>
</protein>
<sequence length="572" mass="62973">MNTIKILSVVALSSLAVACSKEKDTSTNDPSFSALSFSDLTVSEDFNWSSSINGNFTVVLDAPSNLYTENQPVELQDVDGNVLQTAVINGGQTSFSVSIPEQNTELFAYYPNTQDRVQINTNKSTTTLKIEEIDFEAGLGSSFFKSGTQVKKTSGNNLILEGDFENSSPQLDSRSFTKVRTAGAWYRYNSAGQIALRNGTNVFTSNTVGEDGRILQSVQIAGDQIYDLTYEYSGNAGFFILFMDNDQKYIGHTRVTLSSNGNASCTFLAAPNVRHIQLYGFAGSNEHLDNINMTQVPEVDSDGDNVIDRKDYYPNDPTRSYATFFPTVGRQILAFEDLWPYNGDNDFNDVVLSNHVEFARDASYNLVSASVKVQLNAMGAGLANGVGLQLLDNNKIPFSNNIISSIALKQGNTVSKLDASVLNGVLVVENLISALKPYYSNTGSGPRSAPQEFEFTIEFNSNAGSVTIIPDFYIFRTNERGREIHLPGFHGTEATDRTLFNTGDDVNGTYKNSKGLPWAIEVIYPYSLYFSHPLEKVDIVTAYPQFQGWASSNGMNNKKWMLYPTQGKIFVP</sequence>
<organism evidence="3 4">
    <name type="scientific">Owenweeksia hongkongensis (strain DSM 17368 / CIP 108786 / JCM 12287 / NRRL B-23963 / UST20020801)</name>
    <dbReference type="NCBI Taxonomy" id="926562"/>
    <lineage>
        <taxon>Bacteria</taxon>
        <taxon>Pseudomonadati</taxon>
        <taxon>Bacteroidota</taxon>
        <taxon>Flavobacteriia</taxon>
        <taxon>Flavobacteriales</taxon>
        <taxon>Owenweeksiaceae</taxon>
        <taxon>Owenweeksia</taxon>
    </lineage>
</organism>
<evidence type="ECO:0000313" key="3">
    <source>
        <dbReference type="EMBL" id="AEV34112.1"/>
    </source>
</evidence>
<dbReference type="EMBL" id="CP003156">
    <property type="protein sequence ID" value="AEV34112.1"/>
    <property type="molecule type" value="Genomic_DNA"/>
</dbReference>
<gene>
    <name evidence="3" type="ordered locus">Oweho_3160</name>
</gene>
<dbReference type="RefSeq" id="WP_014203459.1">
    <property type="nucleotide sequence ID" value="NC_016599.1"/>
</dbReference>
<feature type="signal peptide" evidence="1">
    <location>
        <begin position="1"/>
        <end position="18"/>
    </location>
</feature>
<dbReference type="NCBIfam" id="TIGR04456">
    <property type="entry name" value="LruC_dom"/>
    <property type="match status" value="1"/>
</dbReference>
<evidence type="ECO:0000259" key="2">
    <source>
        <dbReference type="Pfam" id="PF16130"/>
    </source>
</evidence>
<dbReference type="Pfam" id="PF16130">
    <property type="entry name" value="DUF4842"/>
    <property type="match status" value="1"/>
</dbReference>
<dbReference type="InterPro" id="IPR031025">
    <property type="entry name" value="LruC_dom"/>
</dbReference>
<name>G8R387_OWEHD</name>
<accession>G8R387</accession>
<feature type="chain" id="PRO_5003515428" description="DUF4842 domain-containing protein" evidence="1">
    <location>
        <begin position="19"/>
        <end position="572"/>
    </location>
</feature>
<dbReference type="STRING" id="926562.Oweho_3160"/>
<dbReference type="Proteomes" id="UP000005631">
    <property type="component" value="Chromosome"/>
</dbReference>
<dbReference type="eggNOG" id="COG3391">
    <property type="taxonomic scope" value="Bacteria"/>
</dbReference>
<dbReference type="HOGENOM" id="CLU_476361_0_0_10"/>
<keyword evidence="4" id="KW-1185">Reference proteome</keyword>